<organism evidence="1 2">
    <name type="scientific">Xylella phage Cota</name>
    <dbReference type="NCBI Taxonomy" id="2699877"/>
    <lineage>
        <taxon>Viruses</taxon>
        <taxon>Duplodnaviria</taxon>
        <taxon>Heunggongvirae</taxon>
        <taxon>Uroviricota</taxon>
        <taxon>Caudoviricetes</taxon>
        <taxon>Autographivirales</taxon>
        <taxon>Autonotataviridae</taxon>
        <taxon>Cotavirus</taxon>
        <taxon>Cotavirus cota</taxon>
    </lineage>
</organism>
<name>A0A6F8ZKR9_9CAUD</name>
<evidence type="ECO:0000313" key="2">
    <source>
        <dbReference type="Proteomes" id="UP000501273"/>
    </source>
</evidence>
<keyword evidence="2" id="KW-1185">Reference proteome</keyword>
<accession>A0A6F8ZKR9</accession>
<reference evidence="1 2" key="1">
    <citation type="submission" date="2020-03" db="EMBL/GenBank/DDBJ databases">
        <authorList>
            <person name="Ansaldi M."/>
            <person name="Clavijo F."/>
        </authorList>
    </citation>
    <scope>NUCLEOTIDE SEQUENCE [LARGE SCALE GENOMIC DNA]</scope>
</reference>
<sequence>MQRIQFKDYLRSNQLHREVSVAVRYAKDTPRKTQLLRDYFASAVAEIDAALPQPETKETK</sequence>
<proteinExistence type="predicted"/>
<dbReference type="Proteomes" id="UP000501273">
    <property type="component" value="Chromosome"/>
</dbReference>
<protein>
    <submittedName>
        <fullName evidence="1">Uncharacterized protein</fullName>
    </submittedName>
</protein>
<evidence type="ECO:0000313" key="1">
    <source>
        <dbReference type="EMBL" id="CAB1282905.1"/>
    </source>
</evidence>
<dbReference type="EMBL" id="LR778216">
    <property type="protein sequence ID" value="CAB1282905.1"/>
    <property type="molecule type" value="Genomic_DNA"/>
</dbReference>